<evidence type="ECO:0000256" key="5">
    <source>
        <dbReference type="SAM" id="MobiDB-lite"/>
    </source>
</evidence>
<dbReference type="Gene3D" id="1.10.357.10">
    <property type="entry name" value="Tetracycline Repressor, domain 2"/>
    <property type="match status" value="1"/>
</dbReference>
<evidence type="ECO:0000313" key="7">
    <source>
        <dbReference type="EMBL" id="RVU18060.1"/>
    </source>
</evidence>
<dbReference type="SUPFAM" id="SSF46689">
    <property type="entry name" value="Homeodomain-like"/>
    <property type="match status" value="1"/>
</dbReference>
<proteinExistence type="predicted"/>
<dbReference type="InterPro" id="IPR001647">
    <property type="entry name" value="HTH_TetR"/>
</dbReference>
<keyword evidence="1" id="KW-0805">Transcription regulation</keyword>
<dbReference type="GO" id="GO:0003677">
    <property type="term" value="F:DNA binding"/>
    <property type="evidence" value="ECO:0007669"/>
    <property type="project" value="UniProtKB-UniRule"/>
</dbReference>
<evidence type="ECO:0000256" key="3">
    <source>
        <dbReference type="ARBA" id="ARBA00023163"/>
    </source>
</evidence>
<dbReference type="EMBL" id="SACP01000010">
    <property type="protein sequence ID" value="RVU18060.1"/>
    <property type="molecule type" value="Genomic_DNA"/>
</dbReference>
<keyword evidence="3" id="KW-0804">Transcription</keyword>
<feature type="DNA-binding region" description="H-T-H motif" evidence="4">
    <location>
        <begin position="159"/>
        <end position="178"/>
    </location>
</feature>
<evidence type="ECO:0000256" key="1">
    <source>
        <dbReference type="ARBA" id="ARBA00023015"/>
    </source>
</evidence>
<dbReference type="PRINTS" id="PR00455">
    <property type="entry name" value="HTHTETR"/>
</dbReference>
<accession>A0A437P720</accession>
<gene>
    <name evidence="7" type="ORF">EOE48_11735</name>
</gene>
<dbReference type="PANTHER" id="PTHR47506:SF3">
    <property type="entry name" value="HTH-TYPE TRANSCRIPTIONAL REGULATOR LMRA"/>
    <property type="match status" value="1"/>
</dbReference>
<feature type="domain" description="HTH tetR-type" evidence="6">
    <location>
        <begin position="136"/>
        <end position="196"/>
    </location>
</feature>
<dbReference type="OrthoDB" id="9811084at2"/>
<evidence type="ECO:0000256" key="2">
    <source>
        <dbReference type="ARBA" id="ARBA00023125"/>
    </source>
</evidence>
<dbReference type="InterPro" id="IPR011075">
    <property type="entry name" value="TetR_C"/>
</dbReference>
<feature type="compositionally biased region" description="Basic and acidic residues" evidence="5">
    <location>
        <begin position="117"/>
        <end position="138"/>
    </location>
</feature>
<dbReference type="SUPFAM" id="SSF48498">
    <property type="entry name" value="Tetracyclin repressor-like, C-terminal domain"/>
    <property type="match status" value="1"/>
</dbReference>
<feature type="region of interest" description="Disordered" evidence="5">
    <location>
        <begin position="48"/>
        <end position="138"/>
    </location>
</feature>
<dbReference type="PANTHER" id="PTHR47506">
    <property type="entry name" value="TRANSCRIPTIONAL REGULATORY PROTEIN"/>
    <property type="match status" value="1"/>
</dbReference>
<evidence type="ECO:0000313" key="8">
    <source>
        <dbReference type="Proteomes" id="UP000286997"/>
    </source>
</evidence>
<comment type="caution">
    <text evidence="7">The sequence shown here is derived from an EMBL/GenBank/DDBJ whole genome shotgun (WGS) entry which is preliminary data.</text>
</comment>
<dbReference type="Pfam" id="PF00440">
    <property type="entry name" value="TetR_N"/>
    <property type="match status" value="1"/>
</dbReference>
<keyword evidence="8" id="KW-1185">Reference proteome</keyword>
<protein>
    <submittedName>
        <fullName evidence="7">TetR/AcrR family transcriptional regulator</fullName>
    </submittedName>
</protein>
<dbReference type="Proteomes" id="UP000286997">
    <property type="component" value="Unassembled WGS sequence"/>
</dbReference>
<sequence>MVVRRRDRALRRDGAAAPRGGGLNSVTTRLVKGFASIASFPFPGRLKRKRKEIRDPAQRVAKRPSSAAVPTHGAASRRVLRLDPGSSSTAFQSSGKRRSLSGRAARTSSVAPLVPSRDPRHTGAGTEDRGVARQGPSKREAIVAAAKDLLWERGYEATSPRDVLDRSGAGQGSLYHHFPGKREVAAAALGEMADEERAVVDGLFDPARPPLARVRDYLTRERQALRGCRLARLANEAAIEEPALRAPVAGYVGHIEACLRASLEEAQRAGHLPAAIDPALLAATLLSVVEGGYVLARVHWDEAAMRRAIDGALQTLDVLTA</sequence>
<dbReference type="InterPro" id="IPR009057">
    <property type="entry name" value="Homeodomain-like_sf"/>
</dbReference>
<dbReference type="InterPro" id="IPR036271">
    <property type="entry name" value="Tet_transcr_reg_TetR-rel_C_sf"/>
</dbReference>
<evidence type="ECO:0000256" key="4">
    <source>
        <dbReference type="PROSITE-ProRule" id="PRU00335"/>
    </source>
</evidence>
<feature type="region of interest" description="Disordered" evidence="5">
    <location>
        <begin position="1"/>
        <end position="23"/>
    </location>
</feature>
<dbReference type="AlphaFoldDB" id="A0A437P720"/>
<feature type="compositionally biased region" description="Polar residues" evidence="5">
    <location>
        <begin position="85"/>
        <end position="94"/>
    </location>
</feature>
<organism evidence="7 8">
    <name type="scientific">Methylobacterium oryzihabitans</name>
    <dbReference type="NCBI Taxonomy" id="2499852"/>
    <lineage>
        <taxon>Bacteria</taxon>
        <taxon>Pseudomonadati</taxon>
        <taxon>Pseudomonadota</taxon>
        <taxon>Alphaproteobacteria</taxon>
        <taxon>Hyphomicrobiales</taxon>
        <taxon>Methylobacteriaceae</taxon>
        <taxon>Methylobacterium</taxon>
    </lineage>
</organism>
<name>A0A437P720_9HYPH</name>
<reference evidence="7 8" key="1">
    <citation type="submission" date="2019-01" db="EMBL/GenBank/DDBJ databases">
        <authorList>
            <person name="Chen W.-M."/>
        </authorList>
    </citation>
    <scope>NUCLEOTIDE SEQUENCE [LARGE SCALE GENOMIC DNA]</scope>
    <source>
        <strain evidence="7 8">TER-1</strain>
    </source>
</reference>
<evidence type="ECO:0000259" key="6">
    <source>
        <dbReference type="PROSITE" id="PS50977"/>
    </source>
</evidence>
<dbReference type="Pfam" id="PF16925">
    <property type="entry name" value="TetR_C_13"/>
    <property type="match status" value="1"/>
</dbReference>
<keyword evidence="2 4" id="KW-0238">DNA-binding</keyword>
<dbReference type="PROSITE" id="PS50977">
    <property type="entry name" value="HTH_TETR_2"/>
    <property type="match status" value="1"/>
</dbReference>